<evidence type="ECO:0000259" key="13">
    <source>
        <dbReference type="Pfam" id="PF07715"/>
    </source>
</evidence>
<evidence type="ECO:0000256" key="8">
    <source>
        <dbReference type="ARBA" id="ARBA00023237"/>
    </source>
</evidence>
<evidence type="ECO:0000256" key="11">
    <source>
        <dbReference type="RuleBase" id="RU003357"/>
    </source>
</evidence>
<keyword evidence="8 9" id="KW-0998">Cell outer membrane</keyword>
<comment type="subcellular location">
    <subcellularLocation>
        <location evidence="1 9">Cell outer membrane</location>
        <topology evidence="1 9">Multi-pass membrane protein</topology>
    </subcellularLocation>
</comment>
<keyword evidence="3 9" id="KW-1134">Transmembrane beta strand</keyword>
<keyword evidence="6 11" id="KW-0798">TonB box</keyword>
<keyword evidence="5" id="KW-0732">Signal</keyword>
<comment type="caution">
    <text evidence="14">The sequence shown here is derived from an EMBL/GenBank/DDBJ whole genome shotgun (WGS) entry which is preliminary data.</text>
</comment>
<sequence>MTVAIGSAALGVSAAAQPAAEPQPAMPMEQITVTGSRILRSDVTSPAPISVISEETLKQRGTTSIADALQIIPQAMGSQTTSQTNNGGRGTASVNLRGLGSQRSLVLVNGRRMVATDNLGTSLDVDLNNIPQAIIERVEVLRDGASAIYGSDAIGGVINIITKRDFEGFAVNAEAGMSAQGDGEQYSGDMTFGGKFGKDDRGRAWVNVGYFKQRPVFSRDRDFSSAPKDADLLDNGKVDVHTTGSSFTPTGTAFRLDTGDAVVMAPNGIDFSPLTDANRFNYANFQYNMTPQKRISAASQAEYDLTDFMTAYVEGLYVKRNSSQSLAPPPLVVPNTTGFFVPSDNPFNPFGEDVLLFRRLADVGSARLYSQEVNTYRIVGGLKGKVSKDWSYDVSYTTGRNELNAQVAGLGRLDHINQGFLDPVGCLTSPGCVQTNLFGNNLTQQQVDFIRYTEFSKQTVQQDIGEANLTGTLFETAAGKIGLATGVAWRRESYNDMVDTITESGASSDGERLSSKGSYDVKEIYGELNVPIVSSRPFVDYLGVNIAGRYSDFSTIGGVFSWKVGAEYAPVSSLRFRGVYSKAFRAPDALELFAGRKINFPTFSDPCDNPSNSTVIANCLVQGVRNPATFAQRDTQVNSVEEGNANLKEERASTWTVGVVFAPSFVPNLSITVDYYNIDVKDAIDVLDVQVILDQCLSSPVMAANPLCGLIEPRDQSGQLTRIVTQTSNIGRLRNRGIDFAVNYAHPIGNAGTMSYMVAGTYLLKFDKQPFPGLPFETFAGYTGGLNIDANPKLRLSWLVAYSDEHWAATYTGRLIGKSQSFTTRDNPNAGSVRYPINAFTYHDLQGGYKFNNGLELVVGVRNAFDKRPPFYFDYDDTNTDPSTYDTVGRYFYTAIHAKF</sequence>
<dbReference type="InterPro" id="IPR037066">
    <property type="entry name" value="Plug_dom_sf"/>
</dbReference>
<organism evidence="14 15">
    <name type="scientific">Govanella unica</name>
    <dbReference type="NCBI Taxonomy" id="2975056"/>
    <lineage>
        <taxon>Bacteria</taxon>
        <taxon>Pseudomonadati</taxon>
        <taxon>Pseudomonadota</taxon>
        <taxon>Alphaproteobacteria</taxon>
        <taxon>Emcibacterales</taxon>
        <taxon>Govanellaceae</taxon>
        <taxon>Govanella</taxon>
    </lineage>
</organism>
<dbReference type="InterPro" id="IPR000531">
    <property type="entry name" value="Beta-barrel_TonB"/>
</dbReference>
<keyword evidence="14" id="KW-0675">Receptor</keyword>
<dbReference type="PANTHER" id="PTHR47234:SF2">
    <property type="entry name" value="TONB-DEPENDENT RECEPTOR"/>
    <property type="match status" value="1"/>
</dbReference>
<evidence type="ECO:0000259" key="12">
    <source>
        <dbReference type="Pfam" id="PF00593"/>
    </source>
</evidence>
<feature type="domain" description="TonB-dependent receptor plug" evidence="13">
    <location>
        <begin position="44"/>
        <end position="157"/>
    </location>
</feature>
<dbReference type="SUPFAM" id="SSF56935">
    <property type="entry name" value="Porins"/>
    <property type="match status" value="1"/>
</dbReference>
<evidence type="ECO:0000256" key="4">
    <source>
        <dbReference type="ARBA" id="ARBA00022692"/>
    </source>
</evidence>
<reference evidence="14" key="1">
    <citation type="submission" date="2022-08" db="EMBL/GenBank/DDBJ databases">
        <authorList>
            <person name="Vandamme P."/>
            <person name="Hettiarachchi A."/>
            <person name="Peeters C."/>
            <person name="Cnockaert M."/>
            <person name="Carlier A."/>
        </authorList>
    </citation>
    <scope>NUCLEOTIDE SEQUENCE</scope>
    <source>
        <strain evidence="14">LMG 31809</strain>
    </source>
</reference>
<evidence type="ECO:0000313" key="14">
    <source>
        <dbReference type="EMBL" id="MDA5193395.1"/>
    </source>
</evidence>
<dbReference type="Pfam" id="PF00593">
    <property type="entry name" value="TonB_dep_Rec_b-barrel"/>
    <property type="match status" value="1"/>
</dbReference>
<evidence type="ECO:0000256" key="9">
    <source>
        <dbReference type="PROSITE-ProRule" id="PRU01360"/>
    </source>
</evidence>
<keyword evidence="2 9" id="KW-0813">Transport</keyword>
<dbReference type="Proteomes" id="UP001141619">
    <property type="component" value="Unassembled WGS sequence"/>
</dbReference>
<protein>
    <submittedName>
        <fullName evidence="14">TonB-dependent receptor</fullName>
    </submittedName>
</protein>
<proteinExistence type="inferred from homology"/>
<comment type="similarity">
    <text evidence="9 11">Belongs to the TonB-dependent receptor family.</text>
</comment>
<dbReference type="Gene3D" id="2.170.130.10">
    <property type="entry name" value="TonB-dependent receptor, plug domain"/>
    <property type="match status" value="1"/>
</dbReference>
<evidence type="ECO:0000256" key="5">
    <source>
        <dbReference type="ARBA" id="ARBA00022729"/>
    </source>
</evidence>
<evidence type="ECO:0000256" key="6">
    <source>
        <dbReference type="ARBA" id="ARBA00023077"/>
    </source>
</evidence>
<name>A0A9X3Z6N7_9PROT</name>
<keyword evidence="15" id="KW-1185">Reference proteome</keyword>
<dbReference type="PROSITE" id="PS01156">
    <property type="entry name" value="TONB_DEPENDENT_REC_2"/>
    <property type="match status" value="1"/>
</dbReference>
<evidence type="ECO:0000256" key="7">
    <source>
        <dbReference type="ARBA" id="ARBA00023136"/>
    </source>
</evidence>
<dbReference type="RefSeq" id="WP_274943097.1">
    <property type="nucleotide sequence ID" value="NZ_JANWOI010000002.1"/>
</dbReference>
<evidence type="ECO:0000313" key="15">
    <source>
        <dbReference type="Proteomes" id="UP001141619"/>
    </source>
</evidence>
<reference evidence="14" key="2">
    <citation type="journal article" date="2023" name="Syst. Appl. Microbiol.">
        <title>Govania unica gen. nov., sp. nov., a rare biosphere bacterium that represents a novel family in the class Alphaproteobacteria.</title>
        <authorList>
            <person name="Vandamme P."/>
            <person name="Peeters C."/>
            <person name="Hettiarachchi A."/>
            <person name="Cnockaert M."/>
            <person name="Carlier A."/>
        </authorList>
    </citation>
    <scope>NUCLEOTIDE SEQUENCE</scope>
    <source>
        <strain evidence="14">LMG 31809</strain>
    </source>
</reference>
<dbReference type="CDD" id="cd01347">
    <property type="entry name" value="ligand_gated_channel"/>
    <property type="match status" value="1"/>
</dbReference>
<gene>
    <name evidence="14" type="ORF">NYP16_05420</name>
</gene>
<dbReference type="InterPro" id="IPR039426">
    <property type="entry name" value="TonB-dep_rcpt-like"/>
</dbReference>
<evidence type="ECO:0000256" key="2">
    <source>
        <dbReference type="ARBA" id="ARBA00022448"/>
    </source>
</evidence>
<dbReference type="Gene3D" id="2.40.170.20">
    <property type="entry name" value="TonB-dependent receptor, beta-barrel domain"/>
    <property type="match status" value="1"/>
</dbReference>
<dbReference type="Pfam" id="PF07715">
    <property type="entry name" value="Plug"/>
    <property type="match status" value="1"/>
</dbReference>
<feature type="short sequence motif" description="TonB C-terminal box" evidence="10">
    <location>
        <begin position="883"/>
        <end position="900"/>
    </location>
</feature>
<dbReference type="AlphaFoldDB" id="A0A9X3Z6N7"/>
<keyword evidence="4 9" id="KW-0812">Transmembrane</keyword>
<dbReference type="InterPro" id="IPR036942">
    <property type="entry name" value="Beta-barrel_TonB_sf"/>
</dbReference>
<accession>A0A9X3Z6N7</accession>
<keyword evidence="7 9" id="KW-0472">Membrane</keyword>
<feature type="domain" description="TonB-dependent receptor-like beta-barrel" evidence="12">
    <location>
        <begin position="383"/>
        <end position="863"/>
    </location>
</feature>
<dbReference type="PROSITE" id="PS52016">
    <property type="entry name" value="TONB_DEPENDENT_REC_3"/>
    <property type="match status" value="1"/>
</dbReference>
<evidence type="ECO:0000256" key="10">
    <source>
        <dbReference type="PROSITE-ProRule" id="PRU10144"/>
    </source>
</evidence>
<evidence type="ECO:0000256" key="3">
    <source>
        <dbReference type="ARBA" id="ARBA00022452"/>
    </source>
</evidence>
<dbReference type="PANTHER" id="PTHR47234">
    <property type="match status" value="1"/>
</dbReference>
<dbReference type="InterPro" id="IPR012910">
    <property type="entry name" value="Plug_dom"/>
</dbReference>
<dbReference type="EMBL" id="JANWOI010000002">
    <property type="protein sequence ID" value="MDA5193395.1"/>
    <property type="molecule type" value="Genomic_DNA"/>
</dbReference>
<dbReference type="GO" id="GO:0009279">
    <property type="term" value="C:cell outer membrane"/>
    <property type="evidence" value="ECO:0007669"/>
    <property type="project" value="UniProtKB-SubCell"/>
</dbReference>
<evidence type="ECO:0000256" key="1">
    <source>
        <dbReference type="ARBA" id="ARBA00004571"/>
    </source>
</evidence>
<dbReference type="InterPro" id="IPR010917">
    <property type="entry name" value="TonB_rcpt_CS"/>
</dbReference>